<reference evidence="3 4" key="1">
    <citation type="journal article" date="2020" name="ISME J.">
        <title>Comparative genomics reveals insights into cyanobacterial evolution and habitat adaptation.</title>
        <authorList>
            <person name="Chen M.Y."/>
            <person name="Teng W.K."/>
            <person name="Zhao L."/>
            <person name="Hu C.X."/>
            <person name="Zhou Y.K."/>
            <person name="Han B.P."/>
            <person name="Song L.R."/>
            <person name="Shu W.S."/>
        </authorList>
    </citation>
    <scope>NUCLEOTIDE SEQUENCE [LARGE SCALE GENOMIC DNA]</scope>
    <source>
        <strain evidence="3 4">FACHB-1370</strain>
    </source>
</reference>
<evidence type="ECO:0000313" key="3">
    <source>
        <dbReference type="EMBL" id="MBD2543924.1"/>
    </source>
</evidence>
<dbReference type="EMBL" id="JACJSK010000009">
    <property type="protein sequence ID" value="MBD2543924.1"/>
    <property type="molecule type" value="Genomic_DNA"/>
</dbReference>
<evidence type="ECO:0000256" key="1">
    <source>
        <dbReference type="SAM" id="Phobius"/>
    </source>
</evidence>
<dbReference type="PANTHER" id="PTHR30336:SF6">
    <property type="entry name" value="INTEGRAL MEMBRANE PROTEIN"/>
    <property type="match status" value="1"/>
</dbReference>
<keyword evidence="1" id="KW-1133">Transmembrane helix</keyword>
<dbReference type="RefSeq" id="WP_190877976.1">
    <property type="nucleotide sequence ID" value="NZ_JACJSK010000009.1"/>
</dbReference>
<sequence>MINHWLMLNWSKIWPWLSLAIALILIPLALRGYVYLTTKKFRERDPEKVPKTPVAIVFGAGVWADGTPTPMLADRLTGAVALYQRGKVKKLLMSGDSGSDPLSRNRRGSDYDEVTAMQIYAESLGVPRADIILDYAGFSTYETCHRAKEIFGITQAVFVTQNFHLPRAVYIGRAMGIQANGLGTRDWGRYGIDSISYHTLREIVATAKALWQVHLTRPRPIGLNQGEKNS</sequence>
<dbReference type="Proteomes" id="UP000641954">
    <property type="component" value="Unassembled WGS sequence"/>
</dbReference>
<evidence type="ECO:0000259" key="2">
    <source>
        <dbReference type="Pfam" id="PF02698"/>
    </source>
</evidence>
<feature type="transmembrane region" description="Helical" evidence="1">
    <location>
        <begin position="13"/>
        <end position="34"/>
    </location>
</feature>
<keyword evidence="1" id="KW-0472">Membrane</keyword>
<accession>A0ABR8EAN8</accession>
<keyword evidence="4" id="KW-1185">Reference proteome</keyword>
<evidence type="ECO:0000313" key="4">
    <source>
        <dbReference type="Proteomes" id="UP000641954"/>
    </source>
</evidence>
<dbReference type="PANTHER" id="PTHR30336">
    <property type="entry name" value="INNER MEMBRANE PROTEIN, PROBABLE PERMEASE"/>
    <property type="match status" value="1"/>
</dbReference>
<keyword evidence="1" id="KW-0812">Transmembrane</keyword>
<dbReference type="CDD" id="cd06259">
    <property type="entry name" value="YdcF-like"/>
    <property type="match status" value="1"/>
</dbReference>
<dbReference type="InterPro" id="IPR051599">
    <property type="entry name" value="Cell_Envelope_Assoc"/>
</dbReference>
<gene>
    <name evidence="3" type="ORF">H6G72_08735</name>
</gene>
<dbReference type="InterPro" id="IPR003848">
    <property type="entry name" value="DUF218"/>
</dbReference>
<protein>
    <submittedName>
        <fullName evidence="3">YdcF family protein</fullName>
    </submittedName>
</protein>
<proteinExistence type="predicted"/>
<feature type="domain" description="DUF218" evidence="2">
    <location>
        <begin position="54"/>
        <end position="179"/>
    </location>
</feature>
<dbReference type="Pfam" id="PF02698">
    <property type="entry name" value="DUF218"/>
    <property type="match status" value="1"/>
</dbReference>
<dbReference type="InterPro" id="IPR014729">
    <property type="entry name" value="Rossmann-like_a/b/a_fold"/>
</dbReference>
<name>A0ABR8EAN8_9CYAN</name>
<organism evidence="3 4">
    <name type="scientific">Planktothricoides raciborskii FACHB-1370</name>
    <dbReference type="NCBI Taxonomy" id="2949576"/>
    <lineage>
        <taxon>Bacteria</taxon>
        <taxon>Bacillati</taxon>
        <taxon>Cyanobacteriota</taxon>
        <taxon>Cyanophyceae</taxon>
        <taxon>Oscillatoriophycideae</taxon>
        <taxon>Oscillatoriales</taxon>
        <taxon>Oscillatoriaceae</taxon>
        <taxon>Planktothricoides</taxon>
    </lineage>
</organism>
<comment type="caution">
    <text evidence="3">The sequence shown here is derived from an EMBL/GenBank/DDBJ whole genome shotgun (WGS) entry which is preliminary data.</text>
</comment>
<dbReference type="Gene3D" id="3.40.50.620">
    <property type="entry name" value="HUPs"/>
    <property type="match status" value="1"/>
</dbReference>